<evidence type="ECO:0000313" key="10">
    <source>
        <dbReference type="Proteomes" id="UP000308167"/>
    </source>
</evidence>
<keyword evidence="3" id="KW-0997">Cell inner membrane</keyword>
<comment type="caution">
    <text evidence="9">The sequence shown here is derived from an EMBL/GenBank/DDBJ whole genome shotgun (WGS) entry which is preliminary data.</text>
</comment>
<dbReference type="CDD" id="cd06259">
    <property type="entry name" value="YdcF-like"/>
    <property type="match status" value="1"/>
</dbReference>
<dbReference type="Pfam" id="PF02698">
    <property type="entry name" value="DUF218"/>
    <property type="match status" value="1"/>
</dbReference>
<proteinExistence type="predicted"/>
<evidence type="ECO:0000256" key="4">
    <source>
        <dbReference type="ARBA" id="ARBA00022692"/>
    </source>
</evidence>
<keyword evidence="10" id="KW-1185">Reference proteome</keyword>
<evidence type="ECO:0000256" key="7">
    <source>
        <dbReference type="ARBA" id="ARBA00037355"/>
    </source>
</evidence>
<evidence type="ECO:0000256" key="3">
    <source>
        <dbReference type="ARBA" id="ARBA00022519"/>
    </source>
</evidence>
<keyword evidence="6" id="KW-0472">Membrane</keyword>
<comment type="subcellular location">
    <subcellularLocation>
        <location evidence="1">Cell inner membrane</location>
        <topology evidence="1">Single-pass membrane protein</topology>
    </subcellularLocation>
</comment>
<dbReference type="Proteomes" id="UP000308167">
    <property type="component" value="Unassembled WGS sequence"/>
</dbReference>
<evidence type="ECO:0000256" key="5">
    <source>
        <dbReference type="ARBA" id="ARBA00022989"/>
    </source>
</evidence>
<dbReference type="PANTHER" id="PTHR30336">
    <property type="entry name" value="INNER MEMBRANE PROTEIN, PROBABLE PERMEASE"/>
    <property type="match status" value="1"/>
</dbReference>
<organism evidence="9 10">
    <name type="scientific">Actinobacillus porcinus</name>
    <dbReference type="NCBI Taxonomy" id="51048"/>
    <lineage>
        <taxon>Bacteria</taxon>
        <taxon>Pseudomonadati</taxon>
        <taxon>Pseudomonadota</taxon>
        <taxon>Gammaproteobacteria</taxon>
        <taxon>Pasteurellales</taxon>
        <taxon>Pasteurellaceae</taxon>
        <taxon>Actinobacillus</taxon>
    </lineage>
</organism>
<reference evidence="9 10" key="1">
    <citation type="submission" date="2019-05" db="EMBL/GenBank/DDBJ databases">
        <authorList>
            <consortium name="Pathogen Informatics"/>
        </authorList>
    </citation>
    <scope>NUCLEOTIDE SEQUENCE [LARGE SCALE GENOMIC DNA]</scope>
    <source>
        <strain evidence="9 10">NM319</strain>
    </source>
</reference>
<feature type="domain" description="DUF218" evidence="8">
    <location>
        <begin position="41"/>
        <end position="167"/>
    </location>
</feature>
<gene>
    <name evidence="9" type="ORF">SAMEA1410922_00977</name>
</gene>
<dbReference type="EMBL" id="CABFKI010000005">
    <property type="protein sequence ID" value="VTU07599.1"/>
    <property type="molecule type" value="Genomic_DNA"/>
</dbReference>
<evidence type="ECO:0000259" key="8">
    <source>
        <dbReference type="Pfam" id="PF02698"/>
    </source>
</evidence>
<evidence type="ECO:0000256" key="2">
    <source>
        <dbReference type="ARBA" id="ARBA00022475"/>
    </source>
</evidence>
<protein>
    <submittedName>
        <fullName evidence="9">SanA protein</fullName>
    </submittedName>
</protein>
<sequence length="205" mass="23694">MGSFIILGTIITAIDRGIAYYMKNEIYTDINQIPYRPYGLILGTAKYVSKGVPNQFYEQRIKAAQALFSAEKLDYLLLSGDNRTLQYNEPKTMKRDLRKMGISEQFLFSDYAGFRTLDSIIRAKEVFQAEPMTIVTQRFHCERALFIAKYYHINAICFAADTPYPFSMTRVREALARVLMLWELFIEKQPHFLGNPEPLPPPITP</sequence>
<keyword evidence="2" id="KW-1003">Cell membrane</keyword>
<keyword evidence="5" id="KW-1133">Transmembrane helix</keyword>
<accession>A0ABY6TJJ2</accession>
<dbReference type="InterPro" id="IPR051599">
    <property type="entry name" value="Cell_Envelope_Assoc"/>
</dbReference>
<dbReference type="PANTHER" id="PTHR30336:SF0">
    <property type="entry name" value="PROTEIN SANA"/>
    <property type="match status" value="1"/>
</dbReference>
<keyword evidence="4" id="KW-0812">Transmembrane</keyword>
<dbReference type="InterPro" id="IPR003848">
    <property type="entry name" value="DUF218"/>
</dbReference>
<evidence type="ECO:0000313" key="9">
    <source>
        <dbReference type="EMBL" id="VTU07599.1"/>
    </source>
</evidence>
<comment type="function">
    <text evidence="7">Participates in the barrier function of the cell envelope.</text>
</comment>
<name>A0ABY6TJJ2_9PAST</name>
<evidence type="ECO:0000256" key="1">
    <source>
        <dbReference type="ARBA" id="ARBA00004377"/>
    </source>
</evidence>
<evidence type="ECO:0000256" key="6">
    <source>
        <dbReference type="ARBA" id="ARBA00023136"/>
    </source>
</evidence>